<dbReference type="InterPro" id="IPR009683">
    <property type="entry name" value="Extensin-like_C"/>
</dbReference>
<reference evidence="4 5" key="1">
    <citation type="submission" date="2024-02" db="EMBL/GenBank/DDBJ databases">
        <authorList>
            <person name="Grouzdev D."/>
        </authorList>
    </citation>
    <scope>NUCLEOTIDE SEQUENCE [LARGE SCALE GENOMIC DNA]</scope>
    <source>
        <strain evidence="4 5">9N</strain>
    </source>
</reference>
<protein>
    <submittedName>
        <fullName evidence="4">Extensin family protein</fullName>
    </submittedName>
</protein>
<accession>A0ABU7XGY6</accession>
<feature type="chain" id="PRO_5045058345" evidence="2">
    <location>
        <begin position="33"/>
        <end position="258"/>
    </location>
</feature>
<dbReference type="Proteomes" id="UP001350748">
    <property type="component" value="Unassembled WGS sequence"/>
</dbReference>
<dbReference type="Pfam" id="PF06904">
    <property type="entry name" value="Extensin-like_C"/>
    <property type="match status" value="1"/>
</dbReference>
<evidence type="ECO:0000256" key="2">
    <source>
        <dbReference type="SAM" id="SignalP"/>
    </source>
</evidence>
<keyword evidence="2" id="KW-0732">Signal</keyword>
<proteinExistence type="predicted"/>
<keyword evidence="5" id="KW-1185">Reference proteome</keyword>
<organism evidence="4 5">
    <name type="scientific">Methylocystis borbori</name>
    <dbReference type="NCBI Taxonomy" id="3118750"/>
    <lineage>
        <taxon>Bacteria</taxon>
        <taxon>Pseudomonadati</taxon>
        <taxon>Pseudomonadota</taxon>
        <taxon>Alphaproteobacteria</taxon>
        <taxon>Hyphomicrobiales</taxon>
        <taxon>Methylocystaceae</taxon>
        <taxon>Methylocystis</taxon>
    </lineage>
</organism>
<evidence type="ECO:0000313" key="4">
    <source>
        <dbReference type="EMBL" id="MEF3365741.1"/>
    </source>
</evidence>
<gene>
    <name evidence="4" type="ORF">V3H18_04250</name>
</gene>
<name>A0ABU7XGY6_9HYPH</name>
<evidence type="ECO:0000259" key="3">
    <source>
        <dbReference type="Pfam" id="PF06904"/>
    </source>
</evidence>
<evidence type="ECO:0000313" key="5">
    <source>
        <dbReference type="Proteomes" id="UP001350748"/>
    </source>
</evidence>
<sequence length="258" mass="27288">MGIWKRAKLSPLKAARERFGASILLCSLVATAAAARDAPPLPPRRPNLPQASKPVETKPAEAKPPPETTKPAEAVETCFDNLRAAGVLFEQTPAPAAPLDGCGINAPVRLSALKLGDRRVAFNGTPQLDCPFAIQFADFVKNLAAPLGAATMEAPLVAIDSGPGYECRGRNRQTGGKLSAHGKGIAIDLSAFIFSNGRKVAVEKQDDPQSTAYFKTLRTAACGWFTTVLGPGSDAAHANHLHVDIERHGSSDAYRICQ</sequence>
<dbReference type="EMBL" id="JAZHYN010000008">
    <property type="protein sequence ID" value="MEF3365741.1"/>
    <property type="molecule type" value="Genomic_DNA"/>
</dbReference>
<feature type="signal peptide" evidence="2">
    <location>
        <begin position="1"/>
        <end position="32"/>
    </location>
</feature>
<feature type="region of interest" description="Disordered" evidence="1">
    <location>
        <begin position="36"/>
        <end position="72"/>
    </location>
</feature>
<comment type="caution">
    <text evidence="4">The sequence shown here is derived from an EMBL/GenBank/DDBJ whole genome shotgun (WGS) entry which is preliminary data.</text>
</comment>
<feature type="domain" description="Extensin-like C-terminal" evidence="3">
    <location>
        <begin position="77"/>
        <end position="258"/>
    </location>
</feature>
<evidence type="ECO:0000256" key="1">
    <source>
        <dbReference type="SAM" id="MobiDB-lite"/>
    </source>
</evidence>